<sequence>MLVFANNQGTSGVSPWSSSNDVSFDSNNPDVYTTYTTLYVWRENNTSAQGQEWVQKYKNKTLTSQQNNVKQFIINIDNMVEQGQSNPAYLFSYIDDSDHLYFRTVSFLYNK</sequence>
<dbReference type="AlphaFoldDB" id="A0A1I1ECA1"/>
<proteinExistence type="predicted"/>
<gene>
    <name evidence="1" type="ORF">SAMN02745150_01043</name>
</gene>
<protein>
    <submittedName>
        <fullName evidence="1">Uncharacterized protein</fullName>
    </submittedName>
</protein>
<reference evidence="2" key="1">
    <citation type="submission" date="2016-10" db="EMBL/GenBank/DDBJ databases">
        <authorList>
            <person name="Varghese N."/>
            <person name="Submissions S."/>
        </authorList>
    </citation>
    <scope>NUCLEOTIDE SEQUENCE [LARGE SCALE GENOMIC DNA]</scope>
    <source>
        <strain evidence="2">ATCC 43811</strain>
    </source>
</reference>
<name>A0A1I1ECA1_BREAD</name>
<evidence type="ECO:0000313" key="2">
    <source>
        <dbReference type="Proteomes" id="UP000240042"/>
    </source>
</evidence>
<dbReference type="STRING" id="34097.SAMN02745150_01043"/>
<evidence type="ECO:0000313" key="1">
    <source>
        <dbReference type="EMBL" id="SFB84376.1"/>
    </source>
</evidence>
<keyword evidence="2" id="KW-1185">Reference proteome</keyword>
<dbReference type="Proteomes" id="UP000240042">
    <property type="component" value="Unassembled WGS sequence"/>
</dbReference>
<dbReference type="EMBL" id="FOKY01000010">
    <property type="protein sequence ID" value="SFB84376.1"/>
    <property type="molecule type" value="Genomic_DNA"/>
</dbReference>
<accession>A0A1I1ECA1</accession>
<organism evidence="1 2">
    <name type="scientific">Brevinema andersonii</name>
    <dbReference type="NCBI Taxonomy" id="34097"/>
    <lineage>
        <taxon>Bacteria</taxon>
        <taxon>Pseudomonadati</taxon>
        <taxon>Spirochaetota</taxon>
        <taxon>Spirochaetia</taxon>
        <taxon>Brevinematales</taxon>
        <taxon>Brevinemataceae</taxon>
        <taxon>Brevinema</taxon>
    </lineage>
</organism>
<dbReference type="RefSeq" id="WP_092319333.1">
    <property type="nucleotide sequence ID" value="NZ_FOKY01000010.1"/>
</dbReference>